<dbReference type="Gene3D" id="2.60.120.260">
    <property type="entry name" value="Galactose-binding domain-like"/>
    <property type="match status" value="1"/>
</dbReference>
<dbReference type="PANTHER" id="PTHR13246:SF1">
    <property type="entry name" value="CYTOSOLIC ENDO-BETA-N-ACETYLGLUCOSAMINIDASE"/>
    <property type="match status" value="1"/>
</dbReference>
<dbReference type="RefSeq" id="XP_008454832.3">
    <property type="nucleotide sequence ID" value="XM_008456610.3"/>
</dbReference>
<evidence type="ECO:0000259" key="9">
    <source>
        <dbReference type="Pfam" id="PF03644"/>
    </source>
</evidence>
<dbReference type="CDD" id="cd06547">
    <property type="entry name" value="GH85_ENGase"/>
    <property type="match status" value="1"/>
</dbReference>
<reference evidence="12" key="1">
    <citation type="submission" date="2025-08" db="UniProtKB">
        <authorList>
            <consortium name="RefSeq"/>
        </authorList>
    </citation>
    <scope>IDENTIFICATION</scope>
    <source>
        <tissue evidence="12">Stem</tissue>
    </source>
</reference>
<dbReference type="PANTHER" id="PTHR13246">
    <property type="entry name" value="ENDO BETA N-ACETYLGLUCOSAMINIDASE"/>
    <property type="match status" value="1"/>
</dbReference>
<dbReference type="Proteomes" id="UP001652600">
    <property type="component" value="Chromosome 10"/>
</dbReference>
<dbReference type="GO" id="GO:0033925">
    <property type="term" value="F:mannosyl-glycoprotein endo-beta-N-acetylglucosaminidase activity"/>
    <property type="evidence" value="ECO:0007669"/>
    <property type="project" value="UniProtKB-EC"/>
</dbReference>
<dbReference type="InterPro" id="IPR057882">
    <property type="entry name" value="ENGase_C"/>
</dbReference>
<dbReference type="GO" id="GO:0005829">
    <property type="term" value="C:cytosol"/>
    <property type="evidence" value="ECO:0007669"/>
    <property type="project" value="UniProtKB-SubCell"/>
</dbReference>
<dbReference type="AlphaFoldDB" id="A0A1S3BZ17"/>
<evidence type="ECO:0000256" key="8">
    <source>
        <dbReference type="SAM" id="Phobius"/>
    </source>
</evidence>
<evidence type="ECO:0000313" key="11">
    <source>
        <dbReference type="Proteomes" id="UP001652600"/>
    </source>
</evidence>
<evidence type="ECO:0000256" key="5">
    <source>
        <dbReference type="ARBA" id="ARBA00022801"/>
    </source>
</evidence>
<protein>
    <recommendedName>
        <fullName evidence="3">mannosyl-glycoprotein endo-beta-N-acetylglucosaminidase</fullName>
        <ecNumber evidence="3">3.2.1.96</ecNumber>
    </recommendedName>
</protein>
<keyword evidence="8" id="KW-1133">Transmembrane helix</keyword>
<keyword evidence="8" id="KW-0812">Transmembrane</keyword>
<feature type="domain" description="Cytosolic endo-beta-N-acetylglucosaminidase TIM barrel" evidence="9">
    <location>
        <begin position="154"/>
        <end position="429"/>
    </location>
</feature>
<dbReference type="InterPro" id="IPR005201">
    <property type="entry name" value="TIM_ENGase"/>
</dbReference>
<gene>
    <name evidence="12" type="primary">LOC103495146</name>
</gene>
<dbReference type="InterPro" id="IPR032979">
    <property type="entry name" value="ENGase"/>
</dbReference>
<name>A0A1S3BZ17_CUCME</name>
<dbReference type="eggNOG" id="KOG2331">
    <property type="taxonomic scope" value="Eukaryota"/>
</dbReference>
<evidence type="ECO:0000256" key="3">
    <source>
        <dbReference type="ARBA" id="ARBA00012566"/>
    </source>
</evidence>
<feature type="transmembrane region" description="Helical" evidence="8">
    <location>
        <begin position="31"/>
        <end position="48"/>
    </location>
</feature>
<dbReference type="FunCoup" id="A0A1S3BZ17">
    <property type="interactions" value="1034"/>
</dbReference>
<evidence type="ECO:0000256" key="7">
    <source>
        <dbReference type="ARBA" id="ARBA00034414"/>
    </source>
</evidence>
<keyword evidence="6" id="KW-0326">Glycosidase</keyword>
<evidence type="ECO:0000256" key="2">
    <source>
        <dbReference type="ARBA" id="ARBA00007849"/>
    </source>
</evidence>
<accession>A0A1S3BZ17</accession>
<evidence type="ECO:0000256" key="6">
    <source>
        <dbReference type="ARBA" id="ARBA00023295"/>
    </source>
</evidence>
<dbReference type="GeneID" id="103495146"/>
<dbReference type="Pfam" id="PF03644">
    <property type="entry name" value="Glyco_hydro_85"/>
    <property type="match status" value="1"/>
</dbReference>
<proteinExistence type="inferred from homology"/>
<keyword evidence="4" id="KW-0963">Cytoplasm</keyword>
<keyword evidence="5" id="KW-0378">Hydrolase</keyword>
<dbReference type="EC" id="3.2.1.96" evidence="3"/>
<evidence type="ECO:0000256" key="1">
    <source>
        <dbReference type="ARBA" id="ARBA00004514"/>
    </source>
</evidence>
<dbReference type="InParanoid" id="A0A1S3BZ17"/>
<sequence>MEILNVPLLFIEILVCVMFFICLFKLILKCSSLFSSLLVVFYAFLSLYKSSFRNLFRTIRFHCCKTLPSFFFKMAQQTSVKTKSESGLPPPPFDPTEPSIPIAYPIKTLKDLESRAYFNSFHYPFNISTVPLQPAPLPDRRRILVCHDMAGGYIDDKWIQGGTNPDAYAIWHWYLIDVFVYFSHDLVTLPPPLWTNTAHRHGVKVLGTFIVEGGGTDVRDTLLSSKDSAEMYAERLTELSMALGFDGWLLNMEISVSLEQVTHLKEFVSHLTQSMHSKLPGSLVIWYDSVTVDGQLRWQNELNEKNKAFFDISDGIFVNYWWREDTPKKSAAVAGERQHDVYMGIDVFGRGTFGGGGWNTNVALEVLKRDDVSAAIFAPGWVYESEQETDFQTAQNKWWGLVKQSWEIVRSYPKLIPFYSNFDQGHGYHVFMDGVKISDASWNNLSCQSFQPILDVIDASSSLSVQAYSNFEIAFNGGGSIELKGTLEQNSYSKIRLFQGEVTLGDVPLFLMYSSMSNEDSQLALSLEFFSSTDKREVLLVSNIKEQFSTDFTEVIETSPLAVPGRSPDWFVHVGRILMSGYRLTNINVVCYRSKPQTGVPKHKPGVVMKNHPLVSSSSEYFARLGNIIVRSVDEPNFPPPSSWLVRTPHVRRTTDPDGTRTLDVHITWELKDNSSDWVVFERYNMYVMEIAKEDKNPLAKLQNVPKYVGVAHVKAFYASNIAIPSGISGFKFIIQVCGVDGSIQKLEDSPFINLDVSW</sequence>
<keyword evidence="11" id="KW-1185">Reference proteome</keyword>
<feature type="domain" description="Cytosolic endo-beta-N-acetylglucosaminidase C-terminal" evidence="10">
    <location>
        <begin position="637"/>
        <end position="758"/>
    </location>
</feature>
<evidence type="ECO:0000259" key="10">
    <source>
        <dbReference type="Pfam" id="PF25529"/>
    </source>
</evidence>
<dbReference type="GO" id="GO:0006491">
    <property type="term" value="P:N-glycan processing"/>
    <property type="evidence" value="ECO:0007669"/>
    <property type="project" value="UniProtKB-ARBA"/>
</dbReference>
<dbReference type="KEGG" id="cmo:103495146"/>
<comment type="catalytic activity">
    <reaction evidence="7">
        <text>an N(4)-(oligosaccharide-(1-&gt;3)-[oligosaccharide-(1-&gt;6)]-beta-D-Man-(1-&gt;4)-beta-D-GlcNAc-(1-&gt;4)-alpha-D-GlcNAc)-L-asparaginyl-[protein] + H2O = an oligosaccharide-(1-&gt;3)-[oligosaccharide-(1-&gt;6)]-beta-D-Man-(1-&gt;4)-D-GlcNAc + N(4)-(N-acetyl-beta-D-glucosaminyl)-L-asparaginyl-[protein]</text>
        <dbReference type="Rhea" id="RHEA:73067"/>
        <dbReference type="Rhea" id="RHEA-COMP:12603"/>
        <dbReference type="Rhea" id="RHEA-COMP:18176"/>
        <dbReference type="ChEBI" id="CHEBI:15377"/>
        <dbReference type="ChEBI" id="CHEBI:132248"/>
        <dbReference type="ChEBI" id="CHEBI:192714"/>
        <dbReference type="ChEBI" id="CHEBI:192715"/>
        <dbReference type="EC" id="3.2.1.96"/>
    </reaction>
</comment>
<dbReference type="Gene3D" id="3.20.20.80">
    <property type="entry name" value="Glycosidases"/>
    <property type="match status" value="1"/>
</dbReference>
<feature type="transmembrane region" description="Helical" evidence="8">
    <location>
        <begin position="6"/>
        <end position="24"/>
    </location>
</feature>
<evidence type="ECO:0000313" key="12">
    <source>
        <dbReference type="RefSeq" id="XP_008454832.3"/>
    </source>
</evidence>
<comment type="similarity">
    <text evidence="2">Belongs to the glycosyl hydrolase 85 family.</text>
</comment>
<keyword evidence="8" id="KW-0472">Membrane</keyword>
<evidence type="ECO:0000256" key="4">
    <source>
        <dbReference type="ARBA" id="ARBA00022490"/>
    </source>
</evidence>
<organism evidence="11 12">
    <name type="scientific">Cucumis melo</name>
    <name type="common">Muskmelon</name>
    <dbReference type="NCBI Taxonomy" id="3656"/>
    <lineage>
        <taxon>Eukaryota</taxon>
        <taxon>Viridiplantae</taxon>
        <taxon>Streptophyta</taxon>
        <taxon>Embryophyta</taxon>
        <taxon>Tracheophyta</taxon>
        <taxon>Spermatophyta</taxon>
        <taxon>Magnoliopsida</taxon>
        <taxon>eudicotyledons</taxon>
        <taxon>Gunneridae</taxon>
        <taxon>Pentapetalae</taxon>
        <taxon>rosids</taxon>
        <taxon>fabids</taxon>
        <taxon>Cucurbitales</taxon>
        <taxon>Cucurbitaceae</taxon>
        <taxon>Benincaseae</taxon>
        <taxon>Cucumis</taxon>
    </lineage>
</organism>
<dbReference type="Pfam" id="PF25529">
    <property type="entry name" value="Ig_ENGASE1_C"/>
    <property type="match status" value="1"/>
</dbReference>
<comment type="subcellular location">
    <subcellularLocation>
        <location evidence="1">Cytoplasm</location>
        <location evidence="1">Cytosol</location>
    </subcellularLocation>
</comment>